<dbReference type="Pfam" id="PF19678">
    <property type="entry name" value="DUF6180"/>
    <property type="match status" value="1"/>
</dbReference>
<protein>
    <submittedName>
        <fullName evidence="1">Uncharacterized protein</fullName>
    </submittedName>
</protein>
<comment type="caution">
    <text evidence="1">The sequence shown here is derived from an EMBL/GenBank/DDBJ whole genome shotgun (WGS) entry which is preliminary data.</text>
</comment>
<accession>A0A256FSL4</accession>
<dbReference type="InterPro" id="IPR045752">
    <property type="entry name" value="DUF6180"/>
</dbReference>
<dbReference type="Proteomes" id="UP000216345">
    <property type="component" value="Unassembled WGS sequence"/>
</dbReference>
<organism evidence="1 2">
    <name type="scientific">Brucella rhizosphaerae</name>
    <dbReference type="NCBI Taxonomy" id="571254"/>
    <lineage>
        <taxon>Bacteria</taxon>
        <taxon>Pseudomonadati</taxon>
        <taxon>Pseudomonadota</taxon>
        <taxon>Alphaproteobacteria</taxon>
        <taxon>Hyphomicrobiales</taxon>
        <taxon>Brucellaceae</taxon>
        <taxon>Brucella/Ochrobactrum group</taxon>
        <taxon>Brucella</taxon>
    </lineage>
</organism>
<evidence type="ECO:0000313" key="2">
    <source>
        <dbReference type="Proteomes" id="UP000216345"/>
    </source>
</evidence>
<evidence type="ECO:0000313" key="1">
    <source>
        <dbReference type="EMBL" id="OYR17814.1"/>
    </source>
</evidence>
<proteinExistence type="predicted"/>
<reference evidence="1 2" key="1">
    <citation type="submission" date="2017-07" db="EMBL/GenBank/DDBJ databases">
        <title>Phylogenetic study on the rhizospheric bacterium Ochrobactrum sp. A44.</title>
        <authorList>
            <person name="Krzyzanowska D.M."/>
            <person name="Ossowicki A."/>
            <person name="Rajewska M."/>
            <person name="Maciag T."/>
            <person name="Kaczynski Z."/>
            <person name="Czerwicka M."/>
            <person name="Jafra S."/>
        </authorList>
    </citation>
    <scope>NUCLEOTIDE SEQUENCE [LARGE SCALE GENOMIC DNA]</scope>
    <source>
        <strain evidence="1 2">PR17</strain>
    </source>
</reference>
<gene>
    <name evidence="1" type="ORF">CEV32_3553</name>
</gene>
<dbReference type="AlphaFoldDB" id="A0A256FSL4"/>
<sequence length="55" mass="5933">MVSLQQFPQQPIIVSGGEQGRGVFTVQCIAVEDVNVSVVQGFDYKENKGENCCGV</sequence>
<name>A0A256FSL4_9HYPH</name>
<keyword evidence="2" id="KW-1185">Reference proteome</keyword>
<dbReference type="EMBL" id="NNRK01000017">
    <property type="protein sequence ID" value="OYR17814.1"/>
    <property type="molecule type" value="Genomic_DNA"/>
</dbReference>